<dbReference type="AlphaFoldDB" id="A0A0N0BJB2"/>
<sequence>GPQVSQYIKEPLDFFKLYFIDILVDHSWVDVDLPYYGLTTESLEKAELPVSSRIPLTLVKKLLDNIGMEMYTVNSYILCKKMKETNNETLLTHLNFVKHLIDQLVGNFSNGTSSELKKTVQYITKNEESKCSSDRKIPGKRRETHYDTCIRKPGFHIGDCFVKYHTLENYKN</sequence>
<protein>
    <submittedName>
        <fullName evidence="1">Uncharacterized protein</fullName>
    </submittedName>
</protein>
<feature type="non-terminal residue" evidence="1">
    <location>
        <position position="1"/>
    </location>
</feature>
<evidence type="ECO:0000313" key="2">
    <source>
        <dbReference type="Proteomes" id="UP000053105"/>
    </source>
</evidence>
<dbReference type="OrthoDB" id="5876240at2759"/>
<dbReference type="Proteomes" id="UP000053105">
    <property type="component" value="Unassembled WGS sequence"/>
</dbReference>
<organism evidence="1 2">
    <name type="scientific">Melipona quadrifasciata</name>
    <dbReference type="NCBI Taxonomy" id="166423"/>
    <lineage>
        <taxon>Eukaryota</taxon>
        <taxon>Metazoa</taxon>
        <taxon>Ecdysozoa</taxon>
        <taxon>Arthropoda</taxon>
        <taxon>Hexapoda</taxon>
        <taxon>Insecta</taxon>
        <taxon>Pterygota</taxon>
        <taxon>Neoptera</taxon>
        <taxon>Endopterygota</taxon>
        <taxon>Hymenoptera</taxon>
        <taxon>Apocrita</taxon>
        <taxon>Aculeata</taxon>
        <taxon>Apoidea</taxon>
        <taxon>Anthophila</taxon>
        <taxon>Apidae</taxon>
        <taxon>Melipona</taxon>
    </lineage>
</organism>
<proteinExistence type="predicted"/>
<gene>
    <name evidence="1" type="ORF">WN51_08690</name>
</gene>
<evidence type="ECO:0000313" key="1">
    <source>
        <dbReference type="EMBL" id="KOX78931.1"/>
    </source>
</evidence>
<dbReference type="EMBL" id="KQ435719">
    <property type="protein sequence ID" value="KOX78931.1"/>
    <property type="molecule type" value="Genomic_DNA"/>
</dbReference>
<name>A0A0N0BJB2_9HYME</name>
<keyword evidence="2" id="KW-1185">Reference proteome</keyword>
<reference evidence="1 2" key="1">
    <citation type="submission" date="2015-07" db="EMBL/GenBank/DDBJ databases">
        <title>The genome of Melipona quadrifasciata.</title>
        <authorList>
            <person name="Pan H."/>
            <person name="Kapheim K."/>
        </authorList>
    </citation>
    <scope>NUCLEOTIDE SEQUENCE [LARGE SCALE GENOMIC DNA]</scope>
    <source>
        <strain evidence="1">0111107301</strain>
        <tissue evidence="1">Whole body</tissue>
    </source>
</reference>
<accession>A0A0N0BJB2</accession>